<evidence type="ECO:0000313" key="2">
    <source>
        <dbReference type="EMBL" id="GHI65702.1"/>
    </source>
</evidence>
<feature type="compositionally biased region" description="Low complexity" evidence="1">
    <location>
        <begin position="21"/>
        <end position="41"/>
    </location>
</feature>
<organism evidence="2 3">
    <name type="scientific">Streptomyces asoensis</name>
    <dbReference type="NCBI Taxonomy" id="249586"/>
    <lineage>
        <taxon>Bacteria</taxon>
        <taxon>Bacillati</taxon>
        <taxon>Actinomycetota</taxon>
        <taxon>Actinomycetes</taxon>
        <taxon>Kitasatosporales</taxon>
        <taxon>Streptomycetaceae</taxon>
        <taxon>Streptomyces</taxon>
    </lineage>
</organism>
<feature type="compositionally biased region" description="Pro residues" evidence="1">
    <location>
        <begin position="1"/>
        <end position="14"/>
    </location>
</feature>
<accession>A0ABQ3SCN6</accession>
<dbReference type="Proteomes" id="UP000649259">
    <property type="component" value="Unassembled WGS sequence"/>
</dbReference>
<gene>
    <name evidence="2" type="ORF">Saso_73520</name>
</gene>
<protein>
    <submittedName>
        <fullName evidence="2">Uncharacterized protein</fullName>
    </submittedName>
</protein>
<feature type="compositionally biased region" description="Low complexity" evidence="1">
    <location>
        <begin position="130"/>
        <end position="141"/>
    </location>
</feature>
<feature type="compositionally biased region" description="Low complexity" evidence="1">
    <location>
        <begin position="53"/>
        <end position="65"/>
    </location>
</feature>
<evidence type="ECO:0000256" key="1">
    <source>
        <dbReference type="SAM" id="MobiDB-lite"/>
    </source>
</evidence>
<comment type="caution">
    <text evidence="2">The sequence shown here is derived from an EMBL/GenBank/DDBJ whole genome shotgun (WGS) entry which is preliminary data.</text>
</comment>
<dbReference type="EMBL" id="BNEB01000005">
    <property type="protein sequence ID" value="GHI65702.1"/>
    <property type="molecule type" value="Genomic_DNA"/>
</dbReference>
<name>A0ABQ3SCN6_9ACTN</name>
<proteinExistence type="predicted"/>
<evidence type="ECO:0000313" key="3">
    <source>
        <dbReference type="Proteomes" id="UP000649259"/>
    </source>
</evidence>
<feature type="region of interest" description="Disordered" evidence="1">
    <location>
        <begin position="1"/>
        <end position="141"/>
    </location>
</feature>
<reference evidence="3" key="1">
    <citation type="submission" date="2023-07" db="EMBL/GenBank/DDBJ databases">
        <title>Whole genome shotgun sequence of Streptomyces cacaoi subsp. asoensis NBRC 13813.</title>
        <authorList>
            <person name="Komaki H."/>
            <person name="Tamura T."/>
        </authorList>
    </citation>
    <scope>NUCLEOTIDE SEQUENCE [LARGE SCALE GENOMIC DNA]</scope>
    <source>
        <strain evidence="3">NBRC 13813</strain>
    </source>
</reference>
<sequence>MPSPRPFPELPFPDPRAAGEAGSLAVGPPAAGALAEGTAAGADDDVPSGGGAAAAAVDADGLGSAEPVGSSADGDGDTAGLAVSPDEERVSARPPGLPCRSPAVVPKRDSPAGQRHRPGRAGHGQHAPRRAAAGAPRGTAAVRAASRLPLGRGDPGQLGRLVVGVLPPVGGRRIGVPLVRRRIGRGGRVVHDRPHRRRTTLTWPEHAGDCRDRSDSWDSYRR</sequence>
<keyword evidence="3" id="KW-1185">Reference proteome</keyword>